<evidence type="ECO:0000259" key="8">
    <source>
        <dbReference type="Pfam" id="PF11762"/>
    </source>
</evidence>
<proteinExistence type="inferred from homology"/>
<evidence type="ECO:0000256" key="5">
    <source>
        <dbReference type="ARBA" id="ARBA00023277"/>
    </source>
</evidence>
<keyword evidence="4 6" id="KW-0413">Isomerase</keyword>
<dbReference type="InterPro" id="IPR024664">
    <property type="entry name" value="Ara_Isoase_C"/>
</dbReference>
<dbReference type="InterPro" id="IPR003762">
    <property type="entry name" value="Lara_isomerase"/>
</dbReference>
<dbReference type="EC" id="5.3.1.4" evidence="6"/>
<evidence type="ECO:0000259" key="9">
    <source>
        <dbReference type="Pfam" id="PF24856"/>
    </source>
</evidence>
<feature type="binding site" evidence="6">
    <location>
        <position position="336"/>
    </location>
    <ligand>
        <name>Mn(2+)</name>
        <dbReference type="ChEBI" id="CHEBI:29035"/>
    </ligand>
</feature>
<reference evidence="10 11" key="1">
    <citation type="journal article" date="2015" name="Genome Announc.">
        <title>Expanding the biotechnology potential of lactobacilli through comparative genomics of 213 strains and associated genera.</title>
        <authorList>
            <person name="Sun Z."/>
            <person name="Harris H.M."/>
            <person name="McCann A."/>
            <person name="Guo C."/>
            <person name="Argimon S."/>
            <person name="Zhang W."/>
            <person name="Yang X."/>
            <person name="Jeffery I.B."/>
            <person name="Cooney J.C."/>
            <person name="Kagawa T.F."/>
            <person name="Liu W."/>
            <person name="Song Y."/>
            <person name="Salvetti E."/>
            <person name="Wrobel A."/>
            <person name="Rasinkangas P."/>
            <person name="Parkhill J."/>
            <person name="Rea M.C."/>
            <person name="O'Sullivan O."/>
            <person name="Ritari J."/>
            <person name="Douillard F.P."/>
            <person name="Paul Ross R."/>
            <person name="Yang R."/>
            <person name="Briner A.E."/>
            <person name="Felis G.E."/>
            <person name="de Vos W.M."/>
            <person name="Barrangou R."/>
            <person name="Klaenhammer T.R."/>
            <person name="Caufield P.W."/>
            <person name="Cui Y."/>
            <person name="Zhang H."/>
            <person name="O'Toole P.W."/>
        </authorList>
    </citation>
    <scope>NUCLEOTIDE SEQUENCE [LARGE SCALE GENOMIC DNA]</scope>
    <source>
        <strain evidence="10 11">DSM 22697</strain>
    </source>
</reference>
<dbReference type="GO" id="GO:0005829">
    <property type="term" value="C:cytosol"/>
    <property type="evidence" value="ECO:0007669"/>
    <property type="project" value="TreeGrafter"/>
</dbReference>
<dbReference type="AlphaFoldDB" id="A0A0R2EZX3"/>
<evidence type="ECO:0000256" key="3">
    <source>
        <dbReference type="ARBA" id="ARBA00023211"/>
    </source>
</evidence>
<comment type="pathway">
    <text evidence="6">Carbohydrate degradation; L-arabinose degradation via L-ribulose; D-xylulose 5-phosphate from L-arabinose (bacterial route): step 1/3.</text>
</comment>
<feature type="binding site" evidence="6">
    <location>
        <position position="311"/>
    </location>
    <ligand>
        <name>Mn(2+)</name>
        <dbReference type="ChEBI" id="CHEBI:29035"/>
    </ligand>
</feature>
<dbReference type="GO" id="GO:0008733">
    <property type="term" value="F:L-arabinose isomerase activity"/>
    <property type="evidence" value="ECO:0007669"/>
    <property type="project" value="UniProtKB-UniRule"/>
</dbReference>
<evidence type="ECO:0000256" key="2">
    <source>
        <dbReference type="ARBA" id="ARBA00022935"/>
    </source>
</evidence>
<comment type="similarity">
    <text evidence="6">Belongs to the arabinose isomerase family.</text>
</comment>
<feature type="binding site" evidence="6">
    <location>
        <position position="353"/>
    </location>
    <ligand>
        <name>Mn(2+)</name>
        <dbReference type="ChEBI" id="CHEBI:29035"/>
    </ligand>
</feature>
<comment type="function">
    <text evidence="6">Catalyzes the conversion of L-arabinose to L-ribulose.</text>
</comment>
<dbReference type="Pfam" id="PF24856">
    <property type="entry name" value="AraA_central"/>
    <property type="match status" value="1"/>
</dbReference>
<comment type="caution">
    <text evidence="10">The sequence shown here is derived from an EMBL/GenBank/DDBJ whole genome shotgun (WGS) entry which is preliminary data.</text>
</comment>
<dbReference type="Gene3D" id="3.40.50.10940">
    <property type="match status" value="1"/>
</dbReference>
<organism evidence="10 11">
    <name type="scientific">Lacticaseibacillus camelliae DSM 22697 = JCM 13995</name>
    <dbReference type="NCBI Taxonomy" id="1423730"/>
    <lineage>
        <taxon>Bacteria</taxon>
        <taxon>Bacillati</taxon>
        <taxon>Bacillota</taxon>
        <taxon>Bacilli</taxon>
        <taxon>Lactobacillales</taxon>
        <taxon>Lactobacillaceae</taxon>
        <taxon>Lacticaseibacillus</taxon>
    </lineage>
</organism>
<feature type="domain" description="L-arabinose isomerase central" evidence="9">
    <location>
        <begin position="182"/>
        <end position="329"/>
    </location>
</feature>
<keyword evidence="5 6" id="KW-0119">Carbohydrate metabolism</keyword>
<dbReference type="Proteomes" id="UP000050865">
    <property type="component" value="Unassembled WGS sequence"/>
</dbReference>
<keyword evidence="11" id="KW-1185">Reference proteome</keyword>
<feature type="domain" description="L-arabinose isomerase C-terminal" evidence="8">
    <location>
        <begin position="332"/>
        <end position="473"/>
    </location>
</feature>
<feature type="domain" description="L-arabinose isomerase N-terminal" evidence="7">
    <location>
        <begin position="12"/>
        <end position="178"/>
    </location>
</feature>
<keyword evidence="3 6" id="KW-0464">Manganese</keyword>
<dbReference type="Pfam" id="PF02610">
    <property type="entry name" value="AraA_N"/>
    <property type="match status" value="1"/>
</dbReference>
<dbReference type="SUPFAM" id="SSF50443">
    <property type="entry name" value="FucI/AraA C-terminal domain-like"/>
    <property type="match status" value="1"/>
</dbReference>
<protein>
    <recommendedName>
        <fullName evidence="6">L-arabinose isomerase</fullName>
        <ecNumber evidence="6">5.3.1.4</ecNumber>
    </recommendedName>
</protein>
<accession>A0A0R2EZX3</accession>
<evidence type="ECO:0000256" key="1">
    <source>
        <dbReference type="ARBA" id="ARBA00022723"/>
    </source>
</evidence>
<dbReference type="STRING" id="1423730.FC75_GL002001"/>
<sequence>MEDFAMKLAQQYEFWFAVGSQALYGEETLKQVEADSKTIAAKLNESGTLPYPVVFKGVLTTADGITAFMKQANYRDQVAGVITWMHTFSPAKNWIRGTKLLQKPLLHLATQFRNDIPYETIDFDYMNLNQSAHGDREYGYINARLGIHNKVVYGHWATPEVQQQIADWEDVAVAYAESFQTKVARFGDNMRNVAVTDGDRVEAQIKFGWIVDYYALHDVVEVIDAVSEADIDQAYEDLTAKYTVVRGDNDAAKYDHAVRYQLREYLGIKKFLDDRGYNCFTTNFEDLHGLEQLPGLAAQLLMAEGYGFGAEGDWKTSALSHILKVLAHNQKTSFMEDYTLDLRPGHEAILGSHMLEVDPSIASDKPRIEVHPLDIGGKADPARLVFNGSAGDAVDVTLADFRDGFKFIGYPVNAALAEKPLPHLPVASQLWTPKVGLKEGATAWIQNGGGHHTVLSFSINTTQIKDLATLFGVKAIVIE</sequence>
<comment type="cofactor">
    <cofactor evidence="6">
        <name>Mn(2+)</name>
        <dbReference type="ChEBI" id="CHEBI:29035"/>
    </cofactor>
    <text evidence="6">Binds 1 Mn(2+) ion per subunit.</text>
</comment>
<comment type="catalytic activity">
    <reaction evidence="6">
        <text>beta-L-arabinopyranose = L-ribulose</text>
        <dbReference type="Rhea" id="RHEA:14821"/>
        <dbReference type="ChEBI" id="CHEBI:16880"/>
        <dbReference type="ChEBI" id="CHEBI:40886"/>
        <dbReference type="EC" id="5.3.1.4"/>
    </reaction>
</comment>
<dbReference type="PATRIC" id="fig|1423730.4.peg.2081"/>
<dbReference type="Pfam" id="PF11762">
    <property type="entry name" value="Arabinose_Iso_C"/>
    <property type="match status" value="1"/>
</dbReference>
<dbReference type="PANTHER" id="PTHR38464">
    <property type="entry name" value="L-ARABINOSE ISOMERASE"/>
    <property type="match status" value="1"/>
</dbReference>
<dbReference type="InterPro" id="IPR038583">
    <property type="entry name" value="AraA_N_sf"/>
</dbReference>
<gene>
    <name evidence="6" type="primary">araA</name>
    <name evidence="10" type="ORF">FC75_GL002001</name>
</gene>
<dbReference type="InterPro" id="IPR009015">
    <property type="entry name" value="Fucose_isomerase_N/cen_sf"/>
</dbReference>
<dbReference type="NCBIfam" id="NF002795">
    <property type="entry name" value="PRK02929.1"/>
    <property type="match status" value="1"/>
</dbReference>
<dbReference type="InterPro" id="IPR004216">
    <property type="entry name" value="Fuc/Ara_isomerase_C"/>
</dbReference>
<feature type="binding site" evidence="6">
    <location>
        <position position="452"/>
    </location>
    <ligand>
        <name>Mn(2+)</name>
        <dbReference type="ChEBI" id="CHEBI:29035"/>
    </ligand>
</feature>
<keyword evidence="2 6" id="KW-0054">Arabinose catabolism</keyword>
<dbReference type="GO" id="GO:0019569">
    <property type="term" value="P:L-arabinose catabolic process to D-xylulose 5-phosphate"/>
    <property type="evidence" value="ECO:0007669"/>
    <property type="project" value="UniProtKB-UniRule"/>
</dbReference>
<dbReference type="UniPathway" id="UPA00145">
    <property type="reaction ID" value="UER00565"/>
</dbReference>
<evidence type="ECO:0000256" key="6">
    <source>
        <dbReference type="HAMAP-Rule" id="MF_00519"/>
    </source>
</evidence>
<dbReference type="EMBL" id="AYZJ01000039">
    <property type="protein sequence ID" value="KRN21881.1"/>
    <property type="molecule type" value="Genomic_DNA"/>
</dbReference>
<evidence type="ECO:0000256" key="4">
    <source>
        <dbReference type="ARBA" id="ARBA00023235"/>
    </source>
</evidence>
<evidence type="ECO:0000313" key="11">
    <source>
        <dbReference type="Proteomes" id="UP000050865"/>
    </source>
</evidence>
<name>A0A0R2EZX3_9LACO</name>
<evidence type="ECO:0000313" key="10">
    <source>
        <dbReference type="EMBL" id="KRN21881.1"/>
    </source>
</evidence>
<dbReference type="SUPFAM" id="SSF53743">
    <property type="entry name" value="FucI/AraA N-terminal and middle domains"/>
    <property type="match status" value="1"/>
</dbReference>
<dbReference type="PIRSF" id="PIRSF001478">
    <property type="entry name" value="L-ara_isomerase"/>
    <property type="match status" value="1"/>
</dbReference>
<dbReference type="PANTHER" id="PTHR38464:SF1">
    <property type="entry name" value="L-ARABINOSE ISOMERASE"/>
    <property type="match status" value="1"/>
</dbReference>
<evidence type="ECO:0000259" key="7">
    <source>
        <dbReference type="Pfam" id="PF02610"/>
    </source>
</evidence>
<dbReference type="HAMAP" id="MF_00519">
    <property type="entry name" value="Arabinose_Isome"/>
    <property type="match status" value="1"/>
</dbReference>
<dbReference type="InterPro" id="IPR055389">
    <property type="entry name" value="AraA_N"/>
</dbReference>
<keyword evidence="1 6" id="KW-0479">Metal-binding</keyword>
<dbReference type="GO" id="GO:0030145">
    <property type="term" value="F:manganese ion binding"/>
    <property type="evidence" value="ECO:0007669"/>
    <property type="project" value="UniProtKB-UniRule"/>
</dbReference>
<dbReference type="InterPro" id="IPR055390">
    <property type="entry name" value="AraA_central"/>
</dbReference>